<evidence type="ECO:0000256" key="6">
    <source>
        <dbReference type="RuleBase" id="RU003983"/>
    </source>
</evidence>
<evidence type="ECO:0000313" key="9">
    <source>
        <dbReference type="EMBL" id="TWU30148.1"/>
    </source>
</evidence>
<dbReference type="GO" id="GO:0016020">
    <property type="term" value="C:membrane"/>
    <property type="evidence" value="ECO:0007669"/>
    <property type="project" value="TreeGrafter"/>
</dbReference>
<comment type="cofactor">
    <cofactor evidence="6">
        <name>Zn(2+)</name>
        <dbReference type="ChEBI" id="CHEBI:29105"/>
    </cofactor>
    <text evidence="6">Binds 1 zinc ion per subunit.</text>
</comment>
<accession>A0A5C6D0B2</accession>
<dbReference type="PANTHER" id="PTHR22726">
    <property type="entry name" value="METALLOENDOPEPTIDASE OMA1"/>
    <property type="match status" value="1"/>
</dbReference>
<evidence type="ECO:0000313" key="10">
    <source>
        <dbReference type="Proteomes" id="UP000318437"/>
    </source>
</evidence>
<name>A0A5C6D0B2_9BACT</name>
<keyword evidence="1 6" id="KW-0645">Protease</keyword>
<comment type="similarity">
    <text evidence="6">Belongs to the peptidase M48 family.</text>
</comment>
<evidence type="ECO:0000256" key="3">
    <source>
        <dbReference type="ARBA" id="ARBA00022801"/>
    </source>
</evidence>
<evidence type="ECO:0000256" key="2">
    <source>
        <dbReference type="ARBA" id="ARBA00022723"/>
    </source>
</evidence>
<dbReference type="Proteomes" id="UP000318437">
    <property type="component" value="Unassembled WGS sequence"/>
</dbReference>
<dbReference type="InterPro" id="IPR001915">
    <property type="entry name" value="Peptidase_M48"/>
</dbReference>
<dbReference type="EMBL" id="SJPS01000001">
    <property type="protein sequence ID" value="TWU30148.1"/>
    <property type="molecule type" value="Genomic_DNA"/>
</dbReference>
<proteinExistence type="inferred from homology"/>
<keyword evidence="10" id="KW-1185">Reference proteome</keyword>
<dbReference type="PANTHER" id="PTHR22726:SF1">
    <property type="entry name" value="METALLOENDOPEPTIDASE OMA1, MITOCHONDRIAL"/>
    <property type="match status" value="1"/>
</dbReference>
<feature type="region of interest" description="Disordered" evidence="7">
    <location>
        <begin position="1"/>
        <end position="38"/>
    </location>
</feature>
<dbReference type="Gene3D" id="3.30.2010.10">
    <property type="entry name" value="Metalloproteases ('zincins'), catalytic domain"/>
    <property type="match status" value="1"/>
</dbReference>
<dbReference type="InterPro" id="IPR051156">
    <property type="entry name" value="Mito/Outer_Membr_Metalloprot"/>
</dbReference>
<comment type="caution">
    <text evidence="9">The sequence shown here is derived from an EMBL/GenBank/DDBJ whole genome shotgun (WGS) entry which is preliminary data.</text>
</comment>
<dbReference type="GO" id="GO:0004222">
    <property type="term" value="F:metalloendopeptidase activity"/>
    <property type="evidence" value="ECO:0007669"/>
    <property type="project" value="InterPro"/>
</dbReference>
<keyword evidence="2" id="KW-0479">Metal-binding</keyword>
<dbReference type="GO" id="GO:0046872">
    <property type="term" value="F:metal ion binding"/>
    <property type="evidence" value="ECO:0007669"/>
    <property type="project" value="UniProtKB-KW"/>
</dbReference>
<evidence type="ECO:0000256" key="7">
    <source>
        <dbReference type="SAM" id="MobiDB-lite"/>
    </source>
</evidence>
<dbReference type="CDD" id="cd07331">
    <property type="entry name" value="M48C_Oma1_like"/>
    <property type="match status" value="1"/>
</dbReference>
<reference evidence="9 10" key="1">
    <citation type="submission" date="2019-02" db="EMBL/GenBank/DDBJ databases">
        <title>Deep-cultivation of Planctomycetes and their phenomic and genomic characterization uncovers novel biology.</title>
        <authorList>
            <person name="Wiegand S."/>
            <person name="Jogler M."/>
            <person name="Boedeker C."/>
            <person name="Pinto D."/>
            <person name="Vollmers J."/>
            <person name="Rivas-Marin E."/>
            <person name="Kohn T."/>
            <person name="Peeters S.H."/>
            <person name="Heuer A."/>
            <person name="Rast P."/>
            <person name="Oberbeckmann S."/>
            <person name="Bunk B."/>
            <person name="Jeske O."/>
            <person name="Meyerdierks A."/>
            <person name="Storesund J.E."/>
            <person name="Kallscheuer N."/>
            <person name="Luecker S."/>
            <person name="Lage O.M."/>
            <person name="Pohl T."/>
            <person name="Merkel B.J."/>
            <person name="Hornburger P."/>
            <person name="Mueller R.-W."/>
            <person name="Bruemmer F."/>
            <person name="Labrenz M."/>
            <person name="Spormann A.M."/>
            <person name="Op Den Camp H."/>
            <person name="Overmann J."/>
            <person name="Amann R."/>
            <person name="Jetten M.S.M."/>
            <person name="Mascher T."/>
            <person name="Medema M.H."/>
            <person name="Devos D.P."/>
            <person name="Kaster A.-K."/>
            <person name="Ovreas L."/>
            <person name="Rohde M."/>
            <person name="Galperin M.Y."/>
            <person name="Jogler C."/>
        </authorList>
    </citation>
    <scope>NUCLEOTIDE SEQUENCE [LARGE SCALE GENOMIC DNA]</scope>
    <source>
        <strain evidence="9 10">Pla144</strain>
    </source>
</reference>
<protein>
    <submittedName>
        <fullName evidence="9">TPR repeat-containing protein YfgC</fullName>
    </submittedName>
</protein>
<keyword evidence="5 6" id="KW-0482">Metalloprotease</keyword>
<gene>
    <name evidence="9" type="primary">yfgC</name>
    <name evidence="9" type="ORF">Pla144_09340</name>
</gene>
<dbReference type="RefSeq" id="WP_231936157.1">
    <property type="nucleotide sequence ID" value="NZ_SJPS01000001.1"/>
</dbReference>
<keyword evidence="3 6" id="KW-0378">Hydrolase</keyword>
<dbReference type="AlphaFoldDB" id="A0A5C6D0B2"/>
<evidence type="ECO:0000256" key="1">
    <source>
        <dbReference type="ARBA" id="ARBA00022670"/>
    </source>
</evidence>
<feature type="compositionally biased region" description="Polar residues" evidence="7">
    <location>
        <begin position="1"/>
        <end position="17"/>
    </location>
</feature>
<keyword evidence="4 6" id="KW-0862">Zinc</keyword>
<dbReference type="GO" id="GO:0051603">
    <property type="term" value="P:proteolysis involved in protein catabolic process"/>
    <property type="evidence" value="ECO:0007669"/>
    <property type="project" value="TreeGrafter"/>
</dbReference>
<sequence>MSRTTSMRFPFPQQQRRAANYGQDRRPMFGGSRGRGGSGSSFKIRLLIALAIAAFAFISYVTKPGDLNEVTGEVEKVAMADEGDEIQLGLQAKPEMVSMHGGPSRNVAAQQQVQQVGWRLLEGLDRQLDEYNKAHPDANRHNPYEKAFQFTLLADPKTVNAFALPGGQVFITEALYRALETEGQLAGVLGHEIGHVISRHGNKQMARQGLFQGLAGAIGVLGGNQQSAQMAQMVSSAIFMKYGREAELESDDWGVKLTYQAGYDPRAMEGVMRILDEAAGGASPPEFLSTHPKPANRVAYIDAAIKKYFPDGVPDGLRQ</sequence>
<evidence type="ECO:0000256" key="4">
    <source>
        <dbReference type="ARBA" id="ARBA00022833"/>
    </source>
</evidence>
<evidence type="ECO:0000259" key="8">
    <source>
        <dbReference type="Pfam" id="PF01435"/>
    </source>
</evidence>
<feature type="domain" description="Peptidase M48" evidence="8">
    <location>
        <begin position="141"/>
        <end position="303"/>
    </location>
</feature>
<dbReference type="Pfam" id="PF01435">
    <property type="entry name" value="Peptidase_M48"/>
    <property type="match status" value="1"/>
</dbReference>
<evidence type="ECO:0000256" key="5">
    <source>
        <dbReference type="ARBA" id="ARBA00023049"/>
    </source>
</evidence>
<organism evidence="9 10">
    <name type="scientific">Bythopirellula polymerisocia</name>
    <dbReference type="NCBI Taxonomy" id="2528003"/>
    <lineage>
        <taxon>Bacteria</taxon>
        <taxon>Pseudomonadati</taxon>
        <taxon>Planctomycetota</taxon>
        <taxon>Planctomycetia</taxon>
        <taxon>Pirellulales</taxon>
        <taxon>Lacipirellulaceae</taxon>
        <taxon>Bythopirellula</taxon>
    </lineage>
</organism>